<name>A0ABT5R4A9_9GAMM</name>
<proteinExistence type="predicted"/>
<reference evidence="1" key="1">
    <citation type="submission" date="2021-12" db="EMBL/GenBank/DDBJ databases">
        <title>Enterovibrio ZSDZ35 sp. nov. and Enterovibrio ZSDZ42 sp. nov., isolated from coastal seawater in Qingdao.</title>
        <authorList>
            <person name="Zhang P."/>
        </authorList>
    </citation>
    <scope>NUCLEOTIDE SEQUENCE</scope>
    <source>
        <strain evidence="1">ZSDZ42</strain>
    </source>
</reference>
<evidence type="ECO:0000313" key="1">
    <source>
        <dbReference type="EMBL" id="MDD1795109.1"/>
    </source>
</evidence>
<accession>A0ABT5R4A9</accession>
<evidence type="ECO:0000313" key="2">
    <source>
        <dbReference type="Proteomes" id="UP001149400"/>
    </source>
</evidence>
<sequence>MRDERILLAECLKRAKDETPEQLATLQSKIAQRLAAAVAIIDVMESAVLSAIEQQGHKSGVDELLDELKSTANDELSKLVEV</sequence>
<organism evidence="1 2">
    <name type="scientific">Enterovibrio gelatinilyticus</name>
    <dbReference type="NCBI Taxonomy" id="2899819"/>
    <lineage>
        <taxon>Bacteria</taxon>
        <taxon>Pseudomonadati</taxon>
        <taxon>Pseudomonadota</taxon>
        <taxon>Gammaproteobacteria</taxon>
        <taxon>Vibrionales</taxon>
        <taxon>Vibrionaceae</taxon>
        <taxon>Enterovibrio</taxon>
    </lineage>
</organism>
<gene>
    <name evidence="1" type="ORF">LRP50_18430</name>
</gene>
<keyword evidence="2" id="KW-1185">Reference proteome</keyword>
<dbReference type="RefSeq" id="WP_274165914.1">
    <property type="nucleotide sequence ID" value="NZ_JAJUBC010000024.1"/>
</dbReference>
<comment type="caution">
    <text evidence="1">The sequence shown here is derived from an EMBL/GenBank/DDBJ whole genome shotgun (WGS) entry which is preliminary data.</text>
</comment>
<dbReference type="Proteomes" id="UP001149400">
    <property type="component" value="Unassembled WGS sequence"/>
</dbReference>
<dbReference type="EMBL" id="JAJUBC010000024">
    <property type="protein sequence ID" value="MDD1795109.1"/>
    <property type="molecule type" value="Genomic_DNA"/>
</dbReference>
<protein>
    <submittedName>
        <fullName evidence="1">Uncharacterized protein</fullName>
    </submittedName>
</protein>